<name>A0A6J7M6B6_9ZZZZ</name>
<dbReference type="AlphaFoldDB" id="A0A6J7M6B6"/>
<proteinExistence type="predicted"/>
<reference evidence="1" key="1">
    <citation type="submission" date="2020-05" db="EMBL/GenBank/DDBJ databases">
        <authorList>
            <person name="Chiriac C."/>
            <person name="Salcher M."/>
            <person name="Ghai R."/>
            <person name="Kavagutti S V."/>
        </authorList>
    </citation>
    <scope>NUCLEOTIDE SEQUENCE</scope>
</reference>
<evidence type="ECO:0000313" key="1">
    <source>
        <dbReference type="EMBL" id="CAB4975628.1"/>
    </source>
</evidence>
<sequence length="57" mass="6328">MATYRNIGMKSLFSATVVDLADDASIKAVAQGSGRRQRPCGRDGRWHLLGIPDLRWL</sequence>
<gene>
    <name evidence="1" type="ORF">UFOPK3772_03673</name>
</gene>
<accession>A0A6J7M6B6</accession>
<protein>
    <submittedName>
        <fullName evidence="1">Unannotated protein</fullName>
    </submittedName>
</protein>
<organism evidence="1">
    <name type="scientific">freshwater metagenome</name>
    <dbReference type="NCBI Taxonomy" id="449393"/>
    <lineage>
        <taxon>unclassified sequences</taxon>
        <taxon>metagenomes</taxon>
        <taxon>ecological metagenomes</taxon>
    </lineage>
</organism>
<dbReference type="EMBL" id="CAFBNE010000261">
    <property type="protein sequence ID" value="CAB4975628.1"/>
    <property type="molecule type" value="Genomic_DNA"/>
</dbReference>